<dbReference type="AlphaFoldDB" id="A0AAD5S620"/>
<dbReference type="GO" id="GO:0000309">
    <property type="term" value="F:nicotinamide-nucleotide adenylyltransferase activity"/>
    <property type="evidence" value="ECO:0007669"/>
    <property type="project" value="UniProtKB-EC"/>
</dbReference>
<dbReference type="InterPro" id="IPR005248">
    <property type="entry name" value="NadD/NMNAT"/>
</dbReference>
<evidence type="ECO:0000256" key="7">
    <source>
        <dbReference type="ARBA" id="ARBA00023027"/>
    </source>
</evidence>
<accession>A0AAD5S620</accession>
<dbReference type="SMART" id="SM00855">
    <property type="entry name" value="PGAM"/>
    <property type="match status" value="1"/>
</dbReference>
<dbReference type="GO" id="GO:0005524">
    <property type="term" value="F:ATP binding"/>
    <property type="evidence" value="ECO:0007669"/>
    <property type="project" value="UniProtKB-KW"/>
</dbReference>
<dbReference type="GO" id="GO:0009435">
    <property type="term" value="P:NAD+ biosynthetic process"/>
    <property type="evidence" value="ECO:0007669"/>
    <property type="project" value="InterPro"/>
</dbReference>
<organism evidence="11 12">
    <name type="scientific">Zalerion maritima</name>
    <dbReference type="NCBI Taxonomy" id="339359"/>
    <lineage>
        <taxon>Eukaryota</taxon>
        <taxon>Fungi</taxon>
        <taxon>Dikarya</taxon>
        <taxon>Ascomycota</taxon>
        <taxon>Pezizomycotina</taxon>
        <taxon>Sordariomycetes</taxon>
        <taxon>Lulworthiomycetidae</taxon>
        <taxon>Lulworthiales</taxon>
        <taxon>Lulworthiaceae</taxon>
        <taxon>Zalerion</taxon>
    </lineage>
</organism>
<feature type="domain" description="Cytidyltransferase-like" evidence="10">
    <location>
        <begin position="115"/>
        <end position="179"/>
    </location>
</feature>
<comment type="catalytic activity">
    <reaction evidence="8">
        <text>beta-nicotinamide D-ribonucleotide + ATP + H(+) = diphosphate + NAD(+)</text>
        <dbReference type="Rhea" id="RHEA:21360"/>
        <dbReference type="ChEBI" id="CHEBI:14649"/>
        <dbReference type="ChEBI" id="CHEBI:15378"/>
        <dbReference type="ChEBI" id="CHEBI:30616"/>
        <dbReference type="ChEBI" id="CHEBI:33019"/>
        <dbReference type="ChEBI" id="CHEBI:57540"/>
        <dbReference type="EC" id="2.7.7.1"/>
    </reaction>
</comment>
<dbReference type="Proteomes" id="UP001201980">
    <property type="component" value="Unassembled WGS sequence"/>
</dbReference>
<feature type="compositionally biased region" description="Polar residues" evidence="9">
    <location>
        <begin position="610"/>
        <end position="626"/>
    </location>
</feature>
<dbReference type="PANTHER" id="PTHR31285">
    <property type="entry name" value="NICOTINAMIDE MONONUCLEOTIDE ADENYLYLTRANSFERASE"/>
    <property type="match status" value="1"/>
</dbReference>
<dbReference type="InterPro" id="IPR004821">
    <property type="entry name" value="Cyt_trans-like"/>
</dbReference>
<comment type="caution">
    <text evidence="11">The sequence shown here is derived from an EMBL/GenBank/DDBJ whole genome shotgun (WGS) entry which is preliminary data.</text>
</comment>
<name>A0AAD5S620_9PEZI</name>
<dbReference type="EMBL" id="JAKWBI020000007">
    <property type="protein sequence ID" value="KAJ2906899.1"/>
    <property type="molecule type" value="Genomic_DNA"/>
</dbReference>
<dbReference type="GO" id="GO:0005634">
    <property type="term" value="C:nucleus"/>
    <property type="evidence" value="ECO:0007669"/>
    <property type="project" value="TreeGrafter"/>
</dbReference>
<keyword evidence="6" id="KW-0067">ATP-binding</keyword>
<evidence type="ECO:0000256" key="4">
    <source>
        <dbReference type="ARBA" id="ARBA00022695"/>
    </source>
</evidence>
<keyword evidence="5" id="KW-0547">Nucleotide-binding</keyword>
<evidence type="ECO:0000313" key="12">
    <source>
        <dbReference type="Proteomes" id="UP001201980"/>
    </source>
</evidence>
<dbReference type="Gene3D" id="3.40.50.620">
    <property type="entry name" value="HUPs"/>
    <property type="match status" value="1"/>
</dbReference>
<dbReference type="InterPro" id="IPR014729">
    <property type="entry name" value="Rossmann-like_a/b/a_fold"/>
</dbReference>
<evidence type="ECO:0000313" key="11">
    <source>
        <dbReference type="EMBL" id="KAJ2906899.1"/>
    </source>
</evidence>
<evidence type="ECO:0000256" key="2">
    <source>
        <dbReference type="ARBA" id="ARBA00022642"/>
    </source>
</evidence>
<evidence type="ECO:0000256" key="5">
    <source>
        <dbReference type="ARBA" id="ARBA00022741"/>
    </source>
</evidence>
<evidence type="ECO:0000256" key="6">
    <source>
        <dbReference type="ARBA" id="ARBA00022840"/>
    </source>
</evidence>
<evidence type="ECO:0000256" key="8">
    <source>
        <dbReference type="ARBA" id="ARBA00049001"/>
    </source>
</evidence>
<feature type="region of interest" description="Disordered" evidence="9">
    <location>
        <begin position="443"/>
        <end position="464"/>
    </location>
</feature>
<keyword evidence="2" id="KW-0662">Pyridine nucleotide biosynthesis</keyword>
<sequence length="626" mass="68654">MSGASIKWPVRIDMSQDIGFDDGNPPLLAASFSLLDVMPLSPSDSRNDPNIGMMKSRPTTLAPFGEALAAFQSQPSGSLFRVVCSLPAKTNSVSPKQTPRPIRPACFVPSLIVLDSSFNPPTMAHMRMAKSALDSSAPPRRILLLLAVNNADKKAKPEPFEHRLAMMTVFAKDIQESRTGATRYDDVTVDVGLTTQPYFSSKAFAVATSGFYPYNFGQKLEMEQVYLAGFDTLIRIFNPKYYPPDADAHQNLTAMKAALDPFFSRSRLRITVRPSDEWGDLAEQHAYLDGLAKGELDKVGGRASWAAKVELVEGRKPDEEPVSSTKARSACASGDTEALSWLVSSSVRDWIIRENLHAESVDNVAGLLAGFRDSNLSSHGALQAQRLGAHLSMRSPEIGPLKHLFTSDLQRTRKTAEAIAASQPSPKLSIIELADLRERDFRSREGESYRKKAQPSPSLPPLNECSVAAQPESVEEMSTRARRFIERQLISLILDEVSASSSSCTVVVSHGIFLGVLFANLQARFKSQFSGEPLALANTGYVEIVFYKSQTVPRRPRHLLEVAASSSKHIIKLDVKLINCTSHLNGLKRTRGGIGSAQHDEKQRTLESFFGSNTKQRKTNSSDTTA</sequence>
<feature type="region of interest" description="Disordered" evidence="9">
    <location>
        <begin position="607"/>
        <end position="626"/>
    </location>
</feature>
<proteinExistence type="predicted"/>
<keyword evidence="3" id="KW-0808">Transferase</keyword>
<dbReference type="GO" id="GO:0016887">
    <property type="term" value="F:ATP hydrolysis activity"/>
    <property type="evidence" value="ECO:0007669"/>
    <property type="project" value="TreeGrafter"/>
</dbReference>
<dbReference type="Gene3D" id="3.40.50.1240">
    <property type="entry name" value="Phosphoglycerate mutase-like"/>
    <property type="match status" value="1"/>
</dbReference>
<dbReference type="CDD" id="cd02165">
    <property type="entry name" value="NMNAT"/>
    <property type="match status" value="1"/>
</dbReference>
<dbReference type="SUPFAM" id="SSF52374">
    <property type="entry name" value="Nucleotidylyl transferase"/>
    <property type="match status" value="1"/>
</dbReference>
<dbReference type="SUPFAM" id="SSF53254">
    <property type="entry name" value="Phosphoglycerate mutase-like"/>
    <property type="match status" value="1"/>
</dbReference>
<dbReference type="GO" id="GO:0005737">
    <property type="term" value="C:cytoplasm"/>
    <property type="evidence" value="ECO:0007669"/>
    <property type="project" value="TreeGrafter"/>
</dbReference>
<dbReference type="Pfam" id="PF00300">
    <property type="entry name" value="His_Phos_1"/>
    <property type="match status" value="1"/>
</dbReference>
<dbReference type="InterPro" id="IPR013078">
    <property type="entry name" value="His_Pase_superF_clade-1"/>
</dbReference>
<dbReference type="Pfam" id="PF01467">
    <property type="entry name" value="CTP_transf_like"/>
    <property type="match status" value="1"/>
</dbReference>
<gene>
    <name evidence="11" type="ORF">MKZ38_009762</name>
</gene>
<keyword evidence="4" id="KW-0548">Nucleotidyltransferase</keyword>
<dbReference type="CDD" id="cd07067">
    <property type="entry name" value="HP_PGM_like"/>
    <property type="match status" value="1"/>
</dbReference>
<protein>
    <recommendedName>
        <fullName evidence="10">Cytidyltransferase-like domain-containing protein</fullName>
    </recommendedName>
</protein>
<evidence type="ECO:0000256" key="9">
    <source>
        <dbReference type="SAM" id="MobiDB-lite"/>
    </source>
</evidence>
<dbReference type="PANTHER" id="PTHR31285:SF0">
    <property type="entry name" value="NICOTINAMIDE MONONUCLEOTIDE ADENYLYLTRANSFERASE"/>
    <property type="match status" value="1"/>
</dbReference>
<keyword evidence="12" id="KW-1185">Reference proteome</keyword>
<reference evidence="11" key="1">
    <citation type="submission" date="2022-07" db="EMBL/GenBank/DDBJ databases">
        <title>Draft genome sequence of Zalerion maritima ATCC 34329, a (micro)plastics degrading marine fungus.</title>
        <authorList>
            <person name="Paco A."/>
            <person name="Goncalves M.F.M."/>
            <person name="Rocha-Santos T.A.P."/>
            <person name="Alves A."/>
        </authorList>
    </citation>
    <scope>NUCLEOTIDE SEQUENCE</scope>
    <source>
        <strain evidence="11">ATCC 34329</strain>
    </source>
</reference>
<dbReference type="InterPro" id="IPR029033">
    <property type="entry name" value="His_PPase_superfam"/>
</dbReference>
<evidence type="ECO:0000256" key="1">
    <source>
        <dbReference type="ARBA" id="ARBA00004790"/>
    </source>
</evidence>
<comment type="pathway">
    <text evidence="1">Cofactor biosynthesis; NAD(+) biosynthesis.</text>
</comment>
<keyword evidence="7" id="KW-0520">NAD</keyword>
<evidence type="ECO:0000256" key="3">
    <source>
        <dbReference type="ARBA" id="ARBA00022679"/>
    </source>
</evidence>
<evidence type="ECO:0000259" key="10">
    <source>
        <dbReference type="Pfam" id="PF01467"/>
    </source>
</evidence>